<feature type="non-terminal residue" evidence="8">
    <location>
        <position position="1"/>
    </location>
</feature>
<keyword evidence="2" id="KW-0963">Cytoplasm</keyword>
<reference evidence="8 9" key="1">
    <citation type="journal article" date="2023" name="Commun. Biol.">
        <title>Genome analysis of Parmales, the sister group of diatoms, reveals the evolutionary specialization of diatoms from phago-mixotrophs to photoautotrophs.</title>
        <authorList>
            <person name="Ban H."/>
            <person name="Sato S."/>
            <person name="Yoshikawa S."/>
            <person name="Yamada K."/>
            <person name="Nakamura Y."/>
            <person name="Ichinomiya M."/>
            <person name="Sato N."/>
            <person name="Blanc-Mathieu R."/>
            <person name="Endo H."/>
            <person name="Kuwata A."/>
            <person name="Ogata H."/>
        </authorList>
    </citation>
    <scope>NUCLEOTIDE SEQUENCE [LARGE SCALE GENOMIC DNA]</scope>
</reference>
<dbReference type="Pfam" id="PF00225">
    <property type="entry name" value="Kinesin"/>
    <property type="match status" value="1"/>
</dbReference>
<sequence length="168" mass="18028">RGATSVIDTAGTTNTVSITHPSKHLQCQYDHVFSPQASQESIFSKVSSCADALAAGYNATIFAYGQTGSGKTHTMFGPDGYQVSRSSYGGPNHAVITKNAGVIPRSIVQIFKSLSAKGLGITQMTVYVSFVQVYNENLYDMLRDPRRSSALEIHEEPGQGIYVSGLSE</sequence>
<dbReference type="SUPFAM" id="SSF52540">
    <property type="entry name" value="P-loop containing nucleoside triphosphate hydrolases"/>
    <property type="match status" value="1"/>
</dbReference>
<gene>
    <name evidence="8" type="ORF">TeGR_g11276</name>
</gene>
<dbReference type="PROSITE" id="PS50067">
    <property type="entry name" value="KINESIN_MOTOR_2"/>
    <property type="match status" value="1"/>
</dbReference>
<keyword evidence="5" id="KW-0175">Coiled coil</keyword>
<evidence type="ECO:0000256" key="4">
    <source>
        <dbReference type="ARBA" id="ARBA00022840"/>
    </source>
</evidence>
<protein>
    <recommendedName>
        <fullName evidence="7">Kinesin motor domain-containing protein</fullName>
    </recommendedName>
</protein>
<dbReference type="PANTHER" id="PTHR47969">
    <property type="entry name" value="CHROMOSOME-ASSOCIATED KINESIN KIF4A-RELATED"/>
    <property type="match status" value="1"/>
</dbReference>
<organism evidence="8 9">
    <name type="scientific">Tetraparma gracilis</name>
    <dbReference type="NCBI Taxonomy" id="2962635"/>
    <lineage>
        <taxon>Eukaryota</taxon>
        <taxon>Sar</taxon>
        <taxon>Stramenopiles</taxon>
        <taxon>Ochrophyta</taxon>
        <taxon>Bolidophyceae</taxon>
        <taxon>Parmales</taxon>
        <taxon>Triparmaceae</taxon>
        <taxon>Tetraparma</taxon>
    </lineage>
</organism>
<evidence type="ECO:0000313" key="9">
    <source>
        <dbReference type="Proteomes" id="UP001165060"/>
    </source>
</evidence>
<dbReference type="SMART" id="SM00129">
    <property type="entry name" value="KISc"/>
    <property type="match status" value="1"/>
</dbReference>
<feature type="domain" description="Kinesin motor" evidence="7">
    <location>
        <begin position="1"/>
        <end position="168"/>
    </location>
</feature>
<dbReference type="InterPro" id="IPR036961">
    <property type="entry name" value="Kinesin_motor_dom_sf"/>
</dbReference>
<evidence type="ECO:0000256" key="3">
    <source>
        <dbReference type="ARBA" id="ARBA00022741"/>
    </source>
</evidence>
<evidence type="ECO:0000256" key="5">
    <source>
        <dbReference type="ARBA" id="ARBA00023054"/>
    </source>
</evidence>
<accession>A0ABQ6MXC7</accession>
<comment type="subcellular location">
    <subcellularLocation>
        <location evidence="1">Cytoplasm</location>
    </subcellularLocation>
</comment>
<dbReference type="InterPro" id="IPR027640">
    <property type="entry name" value="Kinesin-like_fam"/>
</dbReference>
<keyword evidence="3 6" id="KW-0547">Nucleotide-binding</keyword>
<comment type="similarity">
    <text evidence="6">Belongs to the TRAFAC class myosin-kinesin ATPase superfamily. Kinesin family.</text>
</comment>
<dbReference type="PANTHER" id="PTHR47969:SF15">
    <property type="entry name" value="CHROMOSOME-ASSOCIATED KINESIN KIF4A-RELATED"/>
    <property type="match status" value="1"/>
</dbReference>
<evidence type="ECO:0000313" key="8">
    <source>
        <dbReference type="EMBL" id="GMI34924.1"/>
    </source>
</evidence>
<keyword evidence="9" id="KW-1185">Reference proteome</keyword>
<feature type="binding site" evidence="6">
    <location>
        <begin position="65"/>
        <end position="72"/>
    </location>
    <ligand>
        <name>ATP</name>
        <dbReference type="ChEBI" id="CHEBI:30616"/>
    </ligand>
</feature>
<keyword evidence="6" id="KW-0505">Motor protein</keyword>
<comment type="caution">
    <text evidence="8">The sequence shown here is derived from an EMBL/GenBank/DDBJ whole genome shotgun (WGS) entry which is preliminary data.</text>
</comment>
<dbReference type="Proteomes" id="UP001165060">
    <property type="component" value="Unassembled WGS sequence"/>
</dbReference>
<evidence type="ECO:0000256" key="2">
    <source>
        <dbReference type="ARBA" id="ARBA00022490"/>
    </source>
</evidence>
<proteinExistence type="inferred from homology"/>
<dbReference type="InterPro" id="IPR027417">
    <property type="entry name" value="P-loop_NTPase"/>
</dbReference>
<keyword evidence="4 6" id="KW-0067">ATP-binding</keyword>
<evidence type="ECO:0000259" key="7">
    <source>
        <dbReference type="PROSITE" id="PS50067"/>
    </source>
</evidence>
<evidence type="ECO:0000256" key="6">
    <source>
        <dbReference type="PROSITE-ProRule" id="PRU00283"/>
    </source>
</evidence>
<evidence type="ECO:0000256" key="1">
    <source>
        <dbReference type="ARBA" id="ARBA00004496"/>
    </source>
</evidence>
<dbReference type="InterPro" id="IPR001752">
    <property type="entry name" value="Kinesin_motor_dom"/>
</dbReference>
<dbReference type="Gene3D" id="3.40.850.10">
    <property type="entry name" value="Kinesin motor domain"/>
    <property type="match status" value="1"/>
</dbReference>
<dbReference type="EMBL" id="BRYB01004671">
    <property type="protein sequence ID" value="GMI34924.1"/>
    <property type="molecule type" value="Genomic_DNA"/>
</dbReference>
<name>A0ABQ6MXC7_9STRA</name>